<evidence type="ECO:0000256" key="2">
    <source>
        <dbReference type="ARBA" id="ARBA00008954"/>
    </source>
</evidence>
<name>A0A2K9ZCD1_RHILE</name>
<reference evidence="7 8" key="1">
    <citation type="submission" date="2017-11" db="EMBL/GenBank/DDBJ databases">
        <title>Complete genome of Rhizobium leguminosarum Norway, an ineffective micro-symbiont.</title>
        <authorList>
            <person name="Hoffrichter A."/>
            <person name="Liang J."/>
            <person name="Brachmann A."/>
            <person name="Marin M."/>
        </authorList>
    </citation>
    <scope>NUCLEOTIDE SEQUENCE [LARGE SCALE GENOMIC DNA]</scope>
    <source>
        <strain evidence="7 8">Norway</strain>
        <plasmid evidence="8">Plasmid prln1</plasmid>
    </source>
</reference>
<dbReference type="Proteomes" id="UP000238523">
    <property type="component" value="Plasmid pRLN1"/>
</dbReference>
<dbReference type="InterPro" id="IPR005814">
    <property type="entry name" value="Aminotrans_3"/>
</dbReference>
<dbReference type="RefSeq" id="WP_245457590.1">
    <property type="nucleotide sequence ID" value="NZ_CP025013.1"/>
</dbReference>
<dbReference type="AlphaFoldDB" id="A0A2K9ZCD1"/>
<evidence type="ECO:0000256" key="3">
    <source>
        <dbReference type="ARBA" id="ARBA00022576"/>
    </source>
</evidence>
<dbReference type="SUPFAM" id="SSF53383">
    <property type="entry name" value="PLP-dependent transferases"/>
    <property type="match status" value="1"/>
</dbReference>
<evidence type="ECO:0000256" key="5">
    <source>
        <dbReference type="ARBA" id="ARBA00022898"/>
    </source>
</evidence>
<dbReference type="InterPro" id="IPR015424">
    <property type="entry name" value="PyrdxlP-dep_Trfase"/>
</dbReference>
<gene>
    <name evidence="7" type="ORF">CUJ84_pRLN1000466</name>
</gene>
<dbReference type="PANTHER" id="PTHR43094">
    <property type="entry name" value="AMINOTRANSFERASE"/>
    <property type="match status" value="1"/>
</dbReference>
<dbReference type="GO" id="GO:0008483">
    <property type="term" value="F:transaminase activity"/>
    <property type="evidence" value="ECO:0007669"/>
    <property type="project" value="UniProtKB-KW"/>
</dbReference>
<evidence type="ECO:0000313" key="7">
    <source>
        <dbReference type="EMBL" id="AUW45927.1"/>
    </source>
</evidence>
<dbReference type="GO" id="GO:0005829">
    <property type="term" value="C:cytosol"/>
    <property type="evidence" value="ECO:0007669"/>
    <property type="project" value="TreeGrafter"/>
</dbReference>
<comment type="cofactor">
    <cofactor evidence="1">
        <name>pyridoxal 5'-phosphate</name>
        <dbReference type="ChEBI" id="CHEBI:597326"/>
    </cofactor>
</comment>
<keyword evidence="7" id="KW-0614">Plasmid</keyword>
<dbReference type="Gene3D" id="3.40.640.10">
    <property type="entry name" value="Type I PLP-dependent aspartate aminotransferase-like (Major domain)"/>
    <property type="match status" value="1"/>
</dbReference>
<dbReference type="NCBIfam" id="NF004767">
    <property type="entry name" value="PRK06105.1"/>
    <property type="match status" value="1"/>
</dbReference>
<evidence type="ECO:0000313" key="8">
    <source>
        <dbReference type="Proteomes" id="UP000238523"/>
    </source>
</evidence>
<dbReference type="Pfam" id="PF00202">
    <property type="entry name" value="Aminotran_3"/>
    <property type="match status" value="1"/>
</dbReference>
<geneLocation type="plasmid" evidence="8">
    <name>prln1</name>
</geneLocation>
<accession>A0A2K9ZCD1</accession>
<dbReference type="InterPro" id="IPR049704">
    <property type="entry name" value="Aminotrans_3_PPA_site"/>
</dbReference>
<dbReference type="PANTHER" id="PTHR43094:SF1">
    <property type="entry name" value="AMINOTRANSFERASE CLASS-III"/>
    <property type="match status" value="1"/>
</dbReference>
<evidence type="ECO:0000256" key="1">
    <source>
        <dbReference type="ARBA" id="ARBA00001933"/>
    </source>
</evidence>
<evidence type="ECO:0000256" key="4">
    <source>
        <dbReference type="ARBA" id="ARBA00022679"/>
    </source>
</evidence>
<keyword evidence="5 6" id="KW-0663">Pyridoxal phosphate</keyword>
<comment type="similarity">
    <text evidence="2 6">Belongs to the class-III pyridoxal-phosphate-dependent aminotransferase family.</text>
</comment>
<dbReference type="EC" id="2.6.1.-" evidence="7"/>
<keyword evidence="3 7" id="KW-0032">Aminotransferase</keyword>
<protein>
    <submittedName>
        <fullName evidence="7">Putative aminotransfera</fullName>
        <ecNumber evidence="7">2.6.1.-</ecNumber>
    </submittedName>
</protein>
<sequence>MLSNLDNSPHSRDIQSHAHPQTNFRAHEQIGPMIIDSGNGVRIRDDNGRDFIDGMAGLWCTSLGFSEQRLIDAACRQMRKLPYTQTFAHRTSEPVIDLAEALLQRAPSPMSKVMFQSSGSEAVDTAIKLAWYYFAAIGKPEKRKIIGRTKAYHGTTIAAASLTGLPNMHNGYGLPLPGFLHVSCPDTYRGMQEGETEAAYSERLAGELEALIIKEDPETIAAFFAEPVMGTGGVMVPPEGYFDAVQKVLRKHEILLVADEVICGFGRTGQYWGSQLYGLEPDMLTCAKGLSSAYFPISALMINDRVYQAIADFTQQFNGFGHGYTYGGHPVGAAVAMETLRIYDEMDICARVRSLAPLLQDGLRSLGDMPIVGNVRGVGLMAAVEFVSDKSARLPFPMEANVAGRIANAIKERGVLLRALGPSLVLSPPLIATEADIREIVAAVADSVAFIQELID</sequence>
<dbReference type="PIRSF" id="PIRSF000521">
    <property type="entry name" value="Transaminase_4ab_Lys_Orn"/>
    <property type="match status" value="1"/>
</dbReference>
<dbReference type="EMBL" id="CP025013">
    <property type="protein sequence ID" value="AUW45927.1"/>
    <property type="molecule type" value="Genomic_DNA"/>
</dbReference>
<dbReference type="GO" id="GO:0030170">
    <property type="term" value="F:pyridoxal phosphate binding"/>
    <property type="evidence" value="ECO:0007669"/>
    <property type="project" value="InterPro"/>
</dbReference>
<dbReference type="InterPro" id="IPR015422">
    <property type="entry name" value="PyrdxlP-dep_Trfase_small"/>
</dbReference>
<dbReference type="CDD" id="cd00610">
    <property type="entry name" value="OAT_like"/>
    <property type="match status" value="1"/>
</dbReference>
<dbReference type="Gene3D" id="3.90.1150.10">
    <property type="entry name" value="Aspartate Aminotransferase, domain 1"/>
    <property type="match status" value="1"/>
</dbReference>
<dbReference type="InterPro" id="IPR015421">
    <property type="entry name" value="PyrdxlP-dep_Trfase_major"/>
</dbReference>
<proteinExistence type="inferred from homology"/>
<dbReference type="PROSITE" id="PS00600">
    <property type="entry name" value="AA_TRANSFER_CLASS_3"/>
    <property type="match status" value="1"/>
</dbReference>
<keyword evidence="4 7" id="KW-0808">Transferase</keyword>
<dbReference type="FunFam" id="3.40.640.10:FF:000014">
    <property type="entry name" value="Adenosylmethionine-8-amino-7-oxononanoate aminotransferase, probable"/>
    <property type="match status" value="1"/>
</dbReference>
<evidence type="ECO:0000256" key="6">
    <source>
        <dbReference type="RuleBase" id="RU003560"/>
    </source>
</evidence>
<organism evidence="7 8">
    <name type="scientific">Rhizobium leguminosarum</name>
    <dbReference type="NCBI Taxonomy" id="384"/>
    <lineage>
        <taxon>Bacteria</taxon>
        <taxon>Pseudomonadati</taxon>
        <taxon>Pseudomonadota</taxon>
        <taxon>Alphaproteobacteria</taxon>
        <taxon>Hyphomicrobiales</taxon>
        <taxon>Rhizobiaceae</taxon>
        <taxon>Rhizobium/Agrobacterium group</taxon>
        <taxon>Rhizobium</taxon>
    </lineage>
</organism>